<dbReference type="Proteomes" id="UP000244005">
    <property type="component" value="Unassembled WGS sequence"/>
</dbReference>
<dbReference type="EMBL" id="KZ772722">
    <property type="protein sequence ID" value="PTQ38626.1"/>
    <property type="molecule type" value="Genomic_DNA"/>
</dbReference>
<keyword evidence="1" id="KW-1133">Transmembrane helix</keyword>
<proteinExistence type="predicted"/>
<evidence type="ECO:0000256" key="1">
    <source>
        <dbReference type="SAM" id="Phobius"/>
    </source>
</evidence>
<keyword evidence="1" id="KW-0472">Membrane</keyword>
<protein>
    <submittedName>
        <fullName evidence="2">Uncharacterized protein</fullName>
    </submittedName>
</protein>
<reference evidence="3" key="1">
    <citation type="journal article" date="2017" name="Cell">
        <title>Insights into land plant evolution garnered from the Marchantia polymorpha genome.</title>
        <authorList>
            <person name="Bowman J.L."/>
            <person name="Kohchi T."/>
            <person name="Yamato K.T."/>
            <person name="Jenkins J."/>
            <person name="Shu S."/>
            <person name="Ishizaki K."/>
            <person name="Yamaoka S."/>
            <person name="Nishihama R."/>
            <person name="Nakamura Y."/>
            <person name="Berger F."/>
            <person name="Adam C."/>
            <person name="Aki S.S."/>
            <person name="Althoff F."/>
            <person name="Araki T."/>
            <person name="Arteaga-Vazquez M.A."/>
            <person name="Balasubrmanian S."/>
            <person name="Barry K."/>
            <person name="Bauer D."/>
            <person name="Boehm C.R."/>
            <person name="Briginshaw L."/>
            <person name="Caballero-Perez J."/>
            <person name="Catarino B."/>
            <person name="Chen F."/>
            <person name="Chiyoda S."/>
            <person name="Chovatia M."/>
            <person name="Davies K.M."/>
            <person name="Delmans M."/>
            <person name="Demura T."/>
            <person name="Dierschke T."/>
            <person name="Dolan L."/>
            <person name="Dorantes-Acosta A.E."/>
            <person name="Eklund D.M."/>
            <person name="Florent S.N."/>
            <person name="Flores-Sandoval E."/>
            <person name="Fujiyama A."/>
            <person name="Fukuzawa H."/>
            <person name="Galik B."/>
            <person name="Grimanelli D."/>
            <person name="Grimwood J."/>
            <person name="Grossniklaus U."/>
            <person name="Hamada T."/>
            <person name="Haseloff J."/>
            <person name="Hetherington A.J."/>
            <person name="Higo A."/>
            <person name="Hirakawa Y."/>
            <person name="Hundley H.N."/>
            <person name="Ikeda Y."/>
            <person name="Inoue K."/>
            <person name="Inoue S.I."/>
            <person name="Ishida S."/>
            <person name="Jia Q."/>
            <person name="Kakita M."/>
            <person name="Kanazawa T."/>
            <person name="Kawai Y."/>
            <person name="Kawashima T."/>
            <person name="Kennedy M."/>
            <person name="Kinose K."/>
            <person name="Kinoshita T."/>
            <person name="Kohara Y."/>
            <person name="Koide E."/>
            <person name="Komatsu K."/>
            <person name="Kopischke S."/>
            <person name="Kubo M."/>
            <person name="Kyozuka J."/>
            <person name="Lagercrantz U."/>
            <person name="Lin S.S."/>
            <person name="Lindquist E."/>
            <person name="Lipzen A.M."/>
            <person name="Lu C.W."/>
            <person name="De Luna E."/>
            <person name="Martienssen R.A."/>
            <person name="Minamino N."/>
            <person name="Mizutani M."/>
            <person name="Mizutani M."/>
            <person name="Mochizuki N."/>
            <person name="Monte I."/>
            <person name="Mosher R."/>
            <person name="Nagasaki H."/>
            <person name="Nakagami H."/>
            <person name="Naramoto S."/>
            <person name="Nishitani K."/>
            <person name="Ohtani M."/>
            <person name="Okamoto T."/>
            <person name="Okumura M."/>
            <person name="Phillips J."/>
            <person name="Pollak B."/>
            <person name="Reinders A."/>
            <person name="Rovekamp M."/>
            <person name="Sano R."/>
            <person name="Sawa S."/>
            <person name="Schmid M.W."/>
            <person name="Shirakawa M."/>
            <person name="Solano R."/>
            <person name="Spunde A."/>
            <person name="Suetsugu N."/>
            <person name="Sugano S."/>
            <person name="Sugiyama A."/>
            <person name="Sun R."/>
            <person name="Suzuki Y."/>
            <person name="Takenaka M."/>
            <person name="Takezawa D."/>
            <person name="Tomogane H."/>
            <person name="Tsuzuki M."/>
            <person name="Ueda T."/>
            <person name="Umeda M."/>
            <person name="Ward J.M."/>
            <person name="Watanabe Y."/>
            <person name="Yazaki K."/>
            <person name="Yokoyama R."/>
            <person name="Yoshitake Y."/>
            <person name="Yotsui I."/>
            <person name="Zachgo S."/>
            <person name="Schmutz J."/>
        </authorList>
    </citation>
    <scope>NUCLEOTIDE SEQUENCE [LARGE SCALE GENOMIC DNA]</scope>
    <source>
        <strain evidence="3">Tak-1</strain>
    </source>
</reference>
<keyword evidence="1" id="KW-0812">Transmembrane</keyword>
<dbReference type="OrthoDB" id="10401891at2759"/>
<dbReference type="AlphaFoldDB" id="A0A2R6WXQ4"/>
<keyword evidence="3" id="KW-1185">Reference proteome</keyword>
<organism evidence="2 3">
    <name type="scientific">Marchantia polymorpha</name>
    <name type="common">Common liverwort</name>
    <name type="synonym">Marchantia aquatica</name>
    <dbReference type="NCBI Taxonomy" id="3197"/>
    <lineage>
        <taxon>Eukaryota</taxon>
        <taxon>Viridiplantae</taxon>
        <taxon>Streptophyta</taxon>
        <taxon>Embryophyta</taxon>
        <taxon>Marchantiophyta</taxon>
        <taxon>Marchantiopsida</taxon>
        <taxon>Marchantiidae</taxon>
        <taxon>Marchantiales</taxon>
        <taxon>Marchantiaceae</taxon>
        <taxon>Marchantia</taxon>
    </lineage>
</organism>
<accession>A0A2R6WXQ4</accession>
<sequence>MFHDGSEFRQFLKSPKFIWLQFAWVLWANIRHVAILRIPWCFMVSVVKLILYRKWESPIVCTSTGRHLAIIGKRELKDYTIRQKAVEHPELKEGNDCVEVERDTYLMGIYGMSFICDSRCNEKVKQACLYGTKDKKSWYYRGDDYCGLVEGFYELTNEIISGVYIVDEISQVEFLRRIVEMKGRYQLESTDWWVTGYHKPHEIIFRSRWSILKSDSRLYSALPIIPIFLNSQFSKESASLFFMFLIFIDLLLPLTIMILNLMRYMAKTRLQILVSRIRSCRIRKLIFDILTGFRPGMKPTLDKFNKVFRRKEIYIIAFPKEDPVCYPFPCFKCTPLRNGLKTDTVKLTLDDGSIIHYSRLKSPGSSFEEVLSCASLKTTVVLHDGTGTYEGPPSHSTGTYDGQTAHLYLHLTGDAKASSKQEEQVVEIKIEKELDVETKPSMREDEPVWPLCDESIDFVDCTLWVENHEGTRVWDGTNLKYTRNQRAVLEFFLENMRSTFSVEACSSRLWGKEICVQPKNLFDTLDDITSRPQLLLMEASGNFLVGPSIPNRSRLFRL</sequence>
<evidence type="ECO:0000313" key="3">
    <source>
        <dbReference type="Proteomes" id="UP000244005"/>
    </source>
</evidence>
<evidence type="ECO:0000313" key="2">
    <source>
        <dbReference type="EMBL" id="PTQ38626.1"/>
    </source>
</evidence>
<name>A0A2R6WXQ4_MARPO</name>
<dbReference type="Gramene" id="Mp3g12880.1">
    <property type="protein sequence ID" value="Mp3g12880.1.cds1"/>
    <property type="gene ID" value="Mp3g12880"/>
</dbReference>
<gene>
    <name evidence="2" type="ORF">MARPO_0050s0080</name>
</gene>
<feature type="transmembrane region" description="Helical" evidence="1">
    <location>
        <begin position="240"/>
        <end position="262"/>
    </location>
</feature>